<reference evidence="2 3" key="1">
    <citation type="journal article" date="2021" name="Nat. Commun.">
        <title>Genetic determinants of endophytism in the Arabidopsis root mycobiome.</title>
        <authorList>
            <person name="Mesny F."/>
            <person name="Miyauchi S."/>
            <person name="Thiergart T."/>
            <person name="Pickel B."/>
            <person name="Atanasova L."/>
            <person name="Karlsson M."/>
            <person name="Huettel B."/>
            <person name="Barry K.W."/>
            <person name="Haridas S."/>
            <person name="Chen C."/>
            <person name="Bauer D."/>
            <person name="Andreopoulos W."/>
            <person name="Pangilinan J."/>
            <person name="LaButti K."/>
            <person name="Riley R."/>
            <person name="Lipzen A."/>
            <person name="Clum A."/>
            <person name="Drula E."/>
            <person name="Henrissat B."/>
            <person name="Kohler A."/>
            <person name="Grigoriev I.V."/>
            <person name="Martin F.M."/>
            <person name="Hacquard S."/>
        </authorList>
    </citation>
    <scope>NUCLEOTIDE SEQUENCE [LARGE SCALE GENOMIC DNA]</scope>
    <source>
        <strain evidence="2 3">MPI-SDFR-AT-0080</strain>
    </source>
</reference>
<proteinExistence type="predicted"/>
<keyword evidence="1" id="KW-0472">Membrane</keyword>
<organism evidence="2 3">
    <name type="scientific">Macrophomina phaseolina</name>
    <dbReference type="NCBI Taxonomy" id="35725"/>
    <lineage>
        <taxon>Eukaryota</taxon>
        <taxon>Fungi</taxon>
        <taxon>Dikarya</taxon>
        <taxon>Ascomycota</taxon>
        <taxon>Pezizomycotina</taxon>
        <taxon>Dothideomycetes</taxon>
        <taxon>Dothideomycetes incertae sedis</taxon>
        <taxon>Botryosphaeriales</taxon>
        <taxon>Botryosphaeriaceae</taxon>
        <taxon>Macrophomina</taxon>
    </lineage>
</organism>
<dbReference type="EMBL" id="JAGTJR010000016">
    <property type="protein sequence ID" value="KAH7047354.1"/>
    <property type="molecule type" value="Genomic_DNA"/>
</dbReference>
<protein>
    <submittedName>
        <fullName evidence="2">Uncharacterized protein</fullName>
    </submittedName>
</protein>
<accession>A0ABQ8G7J1</accession>
<name>A0ABQ8G7J1_9PEZI</name>
<comment type="caution">
    <text evidence="2">The sequence shown here is derived from an EMBL/GenBank/DDBJ whole genome shotgun (WGS) entry which is preliminary data.</text>
</comment>
<feature type="transmembrane region" description="Helical" evidence="1">
    <location>
        <begin position="44"/>
        <end position="64"/>
    </location>
</feature>
<keyword evidence="1" id="KW-0812">Transmembrane</keyword>
<dbReference type="Proteomes" id="UP000774617">
    <property type="component" value="Unassembled WGS sequence"/>
</dbReference>
<gene>
    <name evidence="2" type="ORF">B0J12DRAFT_119110</name>
</gene>
<sequence length="201" mass="21654">MSTDSLAMLRRHAGDDLAELAEQHLQHDLTASDRDALHRAAKQFSVHTVVGSLAGVGLGVYLFMRTRSARQTWLMALKSGKSSSGAGSVEKPVEVRYASGKVEPLPDIASLIHTSPLTDAITGMLFAAGGLFLGGELGMVTGSWSARRSITADPERKARIENAFRRYHADVLRKQAQRLEAETDGKGLGILDSAKSVVGWR</sequence>
<keyword evidence="3" id="KW-1185">Reference proteome</keyword>
<evidence type="ECO:0000313" key="2">
    <source>
        <dbReference type="EMBL" id="KAH7047354.1"/>
    </source>
</evidence>
<keyword evidence="1" id="KW-1133">Transmembrane helix</keyword>
<evidence type="ECO:0000313" key="3">
    <source>
        <dbReference type="Proteomes" id="UP000774617"/>
    </source>
</evidence>
<evidence type="ECO:0000256" key="1">
    <source>
        <dbReference type="SAM" id="Phobius"/>
    </source>
</evidence>